<dbReference type="EMBL" id="DRIG01000038">
    <property type="protein sequence ID" value="HEC78196.1"/>
    <property type="molecule type" value="Genomic_DNA"/>
</dbReference>
<dbReference type="Proteomes" id="UP000885826">
    <property type="component" value="Unassembled WGS sequence"/>
</dbReference>
<accession>A0A9C9ELX8</accession>
<evidence type="ECO:0000313" key="3">
    <source>
        <dbReference type="EMBL" id="HEC78196.1"/>
    </source>
</evidence>
<dbReference type="AlphaFoldDB" id="A0A9C9ELX8"/>
<dbReference type="PANTHER" id="PTHR42947">
    <property type="entry name" value="COB--COM HETERODISULFIDE REDUCTASE SUBUNIT B 1"/>
    <property type="match status" value="1"/>
</dbReference>
<dbReference type="InterPro" id="IPR051278">
    <property type="entry name" value="HdrB/HdrD_reductase"/>
</dbReference>
<feature type="domain" description="Cysteine-rich" evidence="2">
    <location>
        <begin position="145"/>
        <end position="234"/>
    </location>
</feature>
<feature type="domain" description="Cysteine-rich" evidence="2">
    <location>
        <begin position="7"/>
        <end position="87"/>
    </location>
</feature>
<reference evidence="3" key="1">
    <citation type="journal article" date="2020" name="mSystems">
        <title>Genome- and Community-Level Interaction Insights into Carbon Utilization and Element Cycling Functions of Hydrothermarchaeota in Hydrothermal Sediment.</title>
        <authorList>
            <person name="Zhou Z."/>
            <person name="Liu Y."/>
            <person name="Xu W."/>
            <person name="Pan J."/>
            <person name="Luo Z.H."/>
            <person name="Li M."/>
        </authorList>
    </citation>
    <scope>NUCLEOTIDE SEQUENCE</scope>
    <source>
        <strain evidence="3">HyVt-388</strain>
    </source>
</reference>
<name>A0A9C9ELX8_UNCW3</name>
<proteinExistence type="predicted"/>
<gene>
    <name evidence="3" type="ORF">ENI34_03525</name>
</gene>
<comment type="caution">
    <text evidence="3">The sequence shown here is derived from an EMBL/GenBank/DDBJ whole genome shotgun (WGS) entry which is preliminary data.</text>
</comment>
<dbReference type="PANTHER" id="PTHR42947:SF1">
    <property type="entry name" value="COB--COM HETERODISULFIDE REDUCTASE SUBUNIT B 1"/>
    <property type="match status" value="1"/>
</dbReference>
<dbReference type="Pfam" id="PF02754">
    <property type="entry name" value="CCG"/>
    <property type="match status" value="2"/>
</dbReference>
<keyword evidence="1" id="KW-0560">Oxidoreductase</keyword>
<evidence type="ECO:0000313" key="4">
    <source>
        <dbReference type="Proteomes" id="UP000885826"/>
    </source>
</evidence>
<dbReference type="InterPro" id="IPR004017">
    <property type="entry name" value="Cys_rich_dom"/>
</dbReference>
<evidence type="ECO:0000259" key="2">
    <source>
        <dbReference type="Pfam" id="PF02754"/>
    </source>
</evidence>
<protein>
    <submittedName>
        <fullName evidence="3">Disulfide reductase</fullName>
    </submittedName>
</protein>
<dbReference type="Gene3D" id="1.20.1050.140">
    <property type="match status" value="1"/>
</dbReference>
<sequence length="289" mass="32492">MKMKLPYYPGCTLYTKAKPLNTSLHASFNSLGVELDELTHWYCCGTTFILARDNRMSLIAPLRILAKAQQTNGKLLVPCSICYNTLKRANYILKQDKETLDIINEHLEESYDGLEEVVHPLEFLRDNLSLLKDKIKKDLKALKVGCYYGCLLLRPKEEVQFDDPESPTIFEDFVTAIGATPVDFPLKVECCGSYLVVNSPDAAIEVSYKVLKNAQGNGAQAVVTSCPLCHYNLDALQSKMKKTHPEFKEIPVFYFSQLLALALGVEEKNLGLEQNKVSPINLLKEHSLL</sequence>
<dbReference type="GO" id="GO:0016491">
    <property type="term" value="F:oxidoreductase activity"/>
    <property type="evidence" value="ECO:0007669"/>
    <property type="project" value="UniProtKB-KW"/>
</dbReference>
<dbReference type="Gene3D" id="3.40.50.11810">
    <property type="match status" value="1"/>
</dbReference>
<evidence type="ECO:0000256" key="1">
    <source>
        <dbReference type="ARBA" id="ARBA00023002"/>
    </source>
</evidence>
<organism evidence="3 4">
    <name type="scientific">candidate division WOR-3 bacterium</name>
    <dbReference type="NCBI Taxonomy" id="2052148"/>
    <lineage>
        <taxon>Bacteria</taxon>
        <taxon>Bacteria division WOR-3</taxon>
    </lineage>
</organism>